<evidence type="ECO:0000313" key="1">
    <source>
        <dbReference type="EMBL" id="GES15647.1"/>
    </source>
</evidence>
<dbReference type="EMBL" id="BLAE01000080">
    <property type="protein sequence ID" value="GES15647.1"/>
    <property type="molecule type" value="Genomic_DNA"/>
</dbReference>
<dbReference type="RefSeq" id="WP_155360747.1">
    <property type="nucleotide sequence ID" value="NZ_BLAE01000080.1"/>
</dbReference>
<dbReference type="Proteomes" id="UP000331127">
    <property type="component" value="Unassembled WGS sequence"/>
</dbReference>
<protein>
    <submittedName>
        <fullName evidence="1">Uncharacterized protein</fullName>
    </submittedName>
</protein>
<evidence type="ECO:0000313" key="2">
    <source>
        <dbReference type="Proteomes" id="UP000331127"/>
    </source>
</evidence>
<accession>A0A5M3X1P4</accession>
<organism evidence="1 2">
    <name type="scientific">Acrocarpospora macrocephala</name>
    <dbReference type="NCBI Taxonomy" id="150177"/>
    <lineage>
        <taxon>Bacteria</taxon>
        <taxon>Bacillati</taxon>
        <taxon>Actinomycetota</taxon>
        <taxon>Actinomycetes</taxon>
        <taxon>Streptosporangiales</taxon>
        <taxon>Streptosporangiaceae</taxon>
        <taxon>Acrocarpospora</taxon>
    </lineage>
</organism>
<comment type="caution">
    <text evidence="1">The sequence shown here is derived from an EMBL/GenBank/DDBJ whole genome shotgun (WGS) entry which is preliminary data.</text>
</comment>
<dbReference type="AlphaFoldDB" id="A0A5M3X1P4"/>
<name>A0A5M3X1P4_9ACTN</name>
<sequence length="138" mass="14814">MRLASGADPIPSRVTADALAAFTLRLPGSIIATPTDVAAASGARSGGEPQRHRFTTETLTIDVELTHTNGRLEVAGHLTPTPTPDSWIEIRTPHVSKIRVPSPDGHFAATGLPPGWLSLVYHHPENPPIATRWLRARP</sequence>
<keyword evidence="2" id="KW-1185">Reference proteome</keyword>
<reference evidence="1 2" key="1">
    <citation type="submission" date="2019-10" db="EMBL/GenBank/DDBJ databases">
        <title>Whole genome shotgun sequence of Acrocarpospora macrocephala NBRC 16266.</title>
        <authorList>
            <person name="Ichikawa N."/>
            <person name="Kimura A."/>
            <person name="Kitahashi Y."/>
            <person name="Komaki H."/>
            <person name="Oguchi A."/>
        </authorList>
    </citation>
    <scope>NUCLEOTIDE SEQUENCE [LARGE SCALE GENOMIC DNA]</scope>
    <source>
        <strain evidence="1 2">NBRC 16266</strain>
    </source>
</reference>
<dbReference type="OrthoDB" id="3542548at2"/>
<proteinExistence type="predicted"/>
<gene>
    <name evidence="1" type="ORF">Amac_092450</name>
</gene>